<dbReference type="Proteomes" id="UP001176941">
    <property type="component" value="Chromosome 19"/>
</dbReference>
<dbReference type="EMBL" id="OX459955">
    <property type="protein sequence ID" value="CAI9159345.1"/>
    <property type="molecule type" value="Genomic_DNA"/>
</dbReference>
<organism evidence="1 2">
    <name type="scientific">Rangifer tarandus platyrhynchus</name>
    <name type="common">Svalbard reindeer</name>
    <dbReference type="NCBI Taxonomy" id="3082113"/>
    <lineage>
        <taxon>Eukaryota</taxon>
        <taxon>Metazoa</taxon>
        <taxon>Chordata</taxon>
        <taxon>Craniata</taxon>
        <taxon>Vertebrata</taxon>
        <taxon>Euteleostomi</taxon>
        <taxon>Mammalia</taxon>
        <taxon>Eutheria</taxon>
        <taxon>Laurasiatheria</taxon>
        <taxon>Artiodactyla</taxon>
        <taxon>Ruminantia</taxon>
        <taxon>Pecora</taxon>
        <taxon>Cervidae</taxon>
        <taxon>Odocoileinae</taxon>
        <taxon>Rangifer</taxon>
    </lineage>
</organism>
<keyword evidence="2" id="KW-1185">Reference proteome</keyword>
<gene>
    <name evidence="1" type="ORF">MRATA1EN1_LOCUS8307</name>
</gene>
<reference evidence="1" key="1">
    <citation type="submission" date="2023-04" db="EMBL/GenBank/DDBJ databases">
        <authorList>
            <consortium name="ELIXIR-Norway"/>
        </authorList>
    </citation>
    <scope>NUCLEOTIDE SEQUENCE [LARGE SCALE GENOMIC DNA]</scope>
</reference>
<accession>A0ABN8YCP0</accession>
<protein>
    <submittedName>
        <fullName evidence="1">Uncharacterized protein</fullName>
    </submittedName>
</protein>
<proteinExistence type="predicted"/>
<name>A0ABN8YCP0_RANTA</name>
<evidence type="ECO:0000313" key="1">
    <source>
        <dbReference type="EMBL" id="CAI9159345.1"/>
    </source>
</evidence>
<evidence type="ECO:0000313" key="2">
    <source>
        <dbReference type="Proteomes" id="UP001176941"/>
    </source>
</evidence>
<sequence length="99" mass="11230">MMFLSVLLKLLSGTPLHYLLQKGLLALTSAGAKHLTVIELQPSDPSKRNFGLFLGKKNHITAYKRELPQQWCFEQEKIITHISVEVFISDLKQLKKTAP</sequence>